<reference evidence="1 2" key="1">
    <citation type="submission" date="2018-11" db="EMBL/GenBank/DDBJ databases">
        <title>Isolation and Complete Genome Sequence of a Novel Alteromonas Phage ZP6.</title>
        <authorList>
            <person name="Han J."/>
        </authorList>
    </citation>
    <scope>NUCLEOTIDE SEQUENCE [LARGE SCALE GENOMIC DNA]</scope>
</reference>
<dbReference type="EMBL" id="MK203850">
    <property type="protein sequence ID" value="QMS42073.1"/>
    <property type="molecule type" value="Genomic_DNA"/>
</dbReference>
<dbReference type="Proteomes" id="UP000286786">
    <property type="component" value="Genome"/>
</dbReference>
<accession>A0A7D7KHW0</accession>
<name>A0A7D7KHW0_9CAUD</name>
<proteinExistence type="predicted"/>
<protein>
    <submittedName>
        <fullName evidence="1">Uncharacterized protein</fullName>
    </submittedName>
</protein>
<sequence length="54" mass="5930">MHVLGGPQKKKRVYARAYETFEGHISCTAELGAGGTYDDKAWCSQIVGEGSRLR</sequence>
<organism evidence="1 2">
    <name type="scientific">Alteromonas phage ZP6</name>
    <dbReference type="NCBI Taxonomy" id="2492447"/>
    <lineage>
        <taxon>Viruses</taxon>
        <taxon>Duplodnaviria</taxon>
        <taxon>Heunggongvirae</taxon>
        <taxon>Uroviricota</taxon>
        <taxon>Caudoviricetes</taxon>
        <taxon>Mareflavirus</taxon>
        <taxon>Mareflavirus ZP6</taxon>
    </lineage>
</organism>
<evidence type="ECO:0000313" key="2">
    <source>
        <dbReference type="Proteomes" id="UP000286786"/>
    </source>
</evidence>
<evidence type="ECO:0000313" key="1">
    <source>
        <dbReference type="EMBL" id="QMS42073.1"/>
    </source>
</evidence>
<keyword evidence="2" id="KW-1185">Reference proteome</keyword>